<dbReference type="EMBL" id="JAAAML010000001">
    <property type="protein sequence ID" value="MCO6407886.1"/>
    <property type="molecule type" value="Genomic_DNA"/>
</dbReference>
<organism evidence="2 3">
    <name type="scientific">Hoeflea alexandrii</name>
    <dbReference type="NCBI Taxonomy" id="288436"/>
    <lineage>
        <taxon>Bacteria</taxon>
        <taxon>Pseudomonadati</taxon>
        <taxon>Pseudomonadota</taxon>
        <taxon>Alphaproteobacteria</taxon>
        <taxon>Hyphomicrobiales</taxon>
        <taxon>Rhizobiaceae</taxon>
        <taxon>Hoeflea</taxon>
    </lineage>
</organism>
<evidence type="ECO:0000313" key="3">
    <source>
        <dbReference type="Proteomes" id="UP001320715"/>
    </source>
</evidence>
<dbReference type="InterPro" id="IPR018637">
    <property type="entry name" value="DUF2059"/>
</dbReference>
<comment type="caution">
    <text evidence="2">The sequence shown here is derived from an EMBL/GenBank/DDBJ whole genome shotgun (WGS) entry which is preliminary data.</text>
</comment>
<dbReference type="Pfam" id="PF09832">
    <property type="entry name" value="DUF2059"/>
    <property type="match status" value="1"/>
</dbReference>
<gene>
    <name evidence="2" type="ORF">GTW23_06815</name>
</gene>
<dbReference type="Proteomes" id="UP001320715">
    <property type="component" value="Unassembled WGS sequence"/>
</dbReference>
<keyword evidence="3" id="KW-1185">Reference proteome</keyword>
<reference evidence="2 3" key="1">
    <citation type="submission" date="2020-01" db="EMBL/GenBank/DDBJ databases">
        <title>Genomes of bacteria type strains.</title>
        <authorList>
            <person name="Chen J."/>
            <person name="Zhu S."/>
            <person name="Yang J."/>
        </authorList>
    </citation>
    <scope>NUCLEOTIDE SEQUENCE [LARGE SCALE GENOMIC DNA]</scope>
    <source>
        <strain evidence="2 3">DSM 16655</strain>
    </source>
</reference>
<name>A0ABT1CR84_9HYPH</name>
<accession>A0ABT1CR84</accession>
<sequence length="178" mass="18900">MTILTGLKRFGAGMIVISGLAVAGHSAIAQELSDDHIAAARAAIDALGSTNQFDAIIPGAAEELKVNMIRTNADLQEVISTTVDEEALKIVPRRGDLEREAAQIYAKSFSKDELTAIADFYNSPAGKKLIETGPLVTRELVKSADIWASGVARDLANNVGAALEEKVGERPKLSNDNQ</sequence>
<evidence type="ECO:0000313" key="2">
    <source>
        <dbReference type="EMBL" id="MCO6407886.1"/>
    </source>
</evidence>
<evidence type="ECO:0000259" key="1">
    <source>
        <dbReference type="Pfam" id="PF09832"/>
    </source>
</evidence>
<dbReference type="RefSeq" id="WP_152008398.1">
    <property type="nucleotide sequence ID" value="NZ_CP159480.1"/>
</dbReference>
<proteinExistence type="predicted"/>
<protein>
    <submittedName>
        <fullName evidence="2">DUF2059 domain-containing protein</fullName>
    </submittedName>
</protein>
<feature type="domain" description="DUF2059" evidence="1">
    <location>
        <begin position="96"/>
        <end position="153"/>
    </location>
</feature>